<protein>
    <recommendedName>
        <fullName evidence="1">DUF7931 domain-containing protein</fullName>
    </recommendedName>
</protein>
<evidence type="ECO:0000259" key="1">
    <source>
        <dbReference type="Pfam" id="PF25559"/>
    </source>
</evidence>
<comment type="caution">
    <text evidence="2">The sequence shown here is derived from an EMBL/GenBank/DDBJ whole genome shotgun (WGS) entry which is preliminary data.</text>
</comment>
<gene>
    <name evidence="2" type="ORF">LCGC14_0600420</name>
</gene>
<dbReference type="Pfam" id="PF25559">
    <property type="entry name" value="DUF7931"/>
    <property type="match status" value="1"/>
</dbReference>
<dbReference type="InterPro" id="IPR057691">
    <property type="entry name" value="DUF7931"/>
</dbReference>
<dbReference type="EMBL" id="LAZR01000962">
    <property type="protein sequence ID" value="KKN53655.1"/>
    <property type="molecule type" value="Genomic_DNA"/>
</dbReference>
<reference evidence="2" key="1">
    <citation type="journal article" date="2015" name="Nature">
        <title>Complex archaea that bridge the gap between prokaryotes and eukaryotes.</title>
        <authorList>
            <person name="Spang A."/>
            <person name="Saw J.H."/>
            <person name="Jorgensen S.L."/>
            <person name="Zaremba-Niedzwiedzka K."/>
            <person name="Martijn J."/>
            <person name="Lind A.E."/>
            <person name="van Eijk R."/>
            <person name="Schleper C."/>
            <person name="Guy L."/>
            <person name="Ettema T.J."/>
        </authorList>
    </citation>
    <scope>NUCLEOTIDE SEQUENCE</scope>
</reference>
<feature type="non-terminal residue" evidence="2">
    <location>
        <position position="1"/>
    </location>
</feature>
<name>A0A0F9RAW3_9ZZZZ</name>
<accession>A0A0F9RAW3</accession>
<feature type="domain" description="DUF7931" evidence="1">
    <location>
        <begin position="1"/>
        <end position="130"/>
    </location>
</feature>
<evidence type="ECO:0000313" key="2">
    <source>
        <dbReference type="EMBL" id="KKN53655.1"/>
    </source>
</evidence>
<proteinExistence type="predicted"/>
<sequence>ICIMGPNIDATLFDTPEFVECLKNLAISSSRAEIKIIVKNTKANVQQGHRVIPLAQHLTSSIHVRTPDSQHSDIQNILILIDDFAYLKCPRASYYEGSACFYDRLTVQRLQSQFDDIWAHATADMSIRRLHL</sequence>
<organism evidence="2">
    <name type="scientific">marine sediment metagenome</name>
    <dbReference type="NCBI Taxonomy" id="412755"/>
    <lineage>
        <taxon>unclassified sequences</taxon>
        <taxon>metagenomes</taxon>
        <taxon>ecological metagenomes</taxon>
    </lineage>
</organism>
<dbReference type="AlphaFoldDB" id="A0A0F9RAW3"/>